<dbReference type="InterPro" id="IPR036291">
    <property type="entry name" value="NAD(P)-bd_dom_sf"/>
</dbReference>
<keyword evidence="3" id="KW-1185">Reference proteome</keyword>
<gene>
    <name evidence="2" type="ORF">HMPREF9707_01090</name>
</gene>
<dbReference type="Proteomes" id="UP000005147">
    <property type="component" value="Unassembled WGS sequence"/>
</dbReference>
<proteinExistence type="predicted"/>
<name>K1LU00_9LACT</name>
<evidence type="ECO:0000259" key="1">
    <source>
        <dbReference type="Pfam" id="PF04321"/>
    </source>
</evidence>
<dbReference type="AlphaFoldDB" id="K1LU00"/>
<dbReference type="Gene3D" id="3.40.50.720">
    <property type="entry name" value="NAD(P)-binding Rossmann-like Domain"/>
    <property type="match status" value="1"/>
</dbReference>
<dbReference type="SUPFAM" id="SSF51735">
    <property type="entry name" value="NAD(P)-binding Rossmann-fold domains"/>
    <property type="match status" value="1"/>
</dbReference>
<feature type="domain" description="RmlD-like substrate binding" evidence="1">
    <location>
        <begin position="2"/>
        <end position="70"/>
    </location>
</feature>
<dbReference type="EMBL" id="AGZE01000028">
    <property type="protein sequence ID" value="EKB55602.1"/>
    <property type="molecule type" value="Genomic_DNA"/>
</dbReference>
<evidence type="ECO:0000313" key="2">
    <source>
        <dbReference type="EMBL" id="EKB55602.1"/>
    </source>
</evidence>
<organism evidence="2 3">
    <name type="scientific">Falseniella ignava CCUG 37419</name>
    <dbReference type="NCBI Taxonomy" id="883112"/>
    <lineage>
        <taxon>Bacteria</taxon>
        <taxon>Bacillati</taxon>
        <taxon>Bacillota</taxon>
        <taxon>Bacilli</taxon>
        <taxon>Lactobacillales</taxon>
        <taxon>Aerococcaceae</taxon>
        <taxon>Falseniella</taxon>
    </lineage>
</organism>
<dbReference type="Pfam" id="PF04321">
    <property type="entry name" value="RmlD_sub_bind"/>
    <property type="match status" value="1"/>
</dbReference>
<dbReference type="InterPro" id="IPR029903">
    <property type="entry name" value="RmlD-like-bd"/>
</dbReference>
<accession>K1LU00</accession>
<sequence>MNRDLSVQVAQKAKSEGVPHFVYMSSIIVFGTKEAVITKETLPNPDNFYGDSKLQAEQLLEKLQSESFNIVFVRPLNTAERKLQLCGL</sequence>
<evidence type="ECO:0000313" key="3">
    <source>
        <dbReference type="Proteomes" id="UP000005147"/>
    </source>
</evidence>
<dbReference type="STRING" id="883112.HMPREF9707_01090"/>
<protein>
    <recommendedName>
        <fullName evidence="1">RmlD-like substrate binding domain-containing protein</fullName>
    </recommendedName>
</protein>
<dbReference type="eggNOG" id="COG0451">
    <property type="taxonomic scope" value="Bacteria"/>
</dbReference>
<dbReference type="PATRIC" id="fig|883112.3.peg.1084"/>
<reference evidence="2 3" key="1">
    <citation type="submission" date="2012-07" db="EMBL/GenBank/DDBJ databases">
        <title>The Genome Sequence of Facklamia ignava CCUG 37419.</title>
        <authorList>
            <consortium name="The Broad Institute Genome Sequencing Platform"/>
            <person name="Earl A."/>
            <person name="Ward D."/>
            <person name="Feldgarden M."/>
            <person name="Gevers D."/>
            <person name="Huys G."/>
            <person name="Walker B."/>
            <person name="Young S.K."/>
            <person name="Zeng Q."/>
            <person name="Gargeya S."/>
            <person name="Fitzgerald M."/>
            <person name="Haas B."/>
            <person name="Abouelleil A."/>
            <person name="Alvarado L."/>
            <person name="Arachchi H.M."/>
            <person name="Berlin A.M."/>
            <person name="Chapman S.B."/>
            <person name="Goldberg J."/>
            <person name="Griggs A."/>
            <person name="Gujja S."/>
            <person name="Hansen M."/>
            <person name="Howarth C."/>
            <person name="Imamovic A."/>
            <person name="Larimer J."/>
            <person name="McCowen C."/>
            <person name="Montmayeur A."/>
            <person name="Murphy C."/>
            <person name="Neiman D."/>
            <person name="Pearson M."/>
            <person name="Priest M."/>
            <person name="Roberts A."/>
            <person name="Saif S."/>
            <person name="Shea T."/>
            <person name="Sisk P."/>
            <person name="Sykes S."/>
            <person name="Wortman J."/>
            <person name="Nusbaum C."/>
            <person name="Birren B."/>
        </authorList>
    </citation>
    <scope>NUCLEOTIDE SEQUENCE [LARGE SCALE GENOMIC DNA]</scope>
    <source>
        <strain evidence="2 3">CCUG 37419</strain>
    </source>
</reference>
<dbReference type="HOGENOM" id="CLU_2464481_0_0_9"/>
<comment type="caution">
    <text evidence="2">The sequence shown here is derived from an EMBL/GenBank/DDBJ whole genome shotgun (WGS) entry which is preliminary data.</text>
</comment>